<dbReference type="WBParaSite" id="RSKR_0001063000.1">
    <property type="protein sequence ID" value="RSKR_0001063000.1"/>
    <property type="gene ID" value="RSKR_0001063000"/>
</dbReference>
<accession>A0AC35UEB0</accession>
<reference evidence="2" key="1">
    <citation type="submission" date="2016-11" db="UniProtKB">
        <authorList>
            <consortium name="WormBaseParasite"/>
        </authorList>
    </citation>
    <scope>IDENTIFICATION</scope>
    <source>
        <strain evidence="2">KR3021</strain>
    </source>
</reference>
<name>A0AC35UEB0_9BILA</name>
<evidence type="ECO:0000313" key="2">
    <source>
        <dbReference type="WBParaSite" id="RSKR_0001063000.1"/>
    </source>
</evidence>
<evidence type="ECO:0000313" key="1">
    <source>
        <dbReference type="Proteomes" id="UP000095286"/>
    </source>
</evidence>
<proteinExistence type="predicted"/>
<organism evidence="1 2">
    <name type="scientific">Rhabditophanes sp. KR3021</name>
    <dbReference type="NCBI Taxonomy" id="114890"/>
    <lineage>
        <taxon>Eukaryota</taxon>
        <taxon>Metazoa</taxon>
        <taxon>Ecdysozoa</taxon>
        <taxon>Nematoda</taxon>
        <taxon>Chromadorea</taxon>
        <taxon>Rhabditida</taxon>
        <taxon>Tylenchina</taxon>
        <taxon>Panagrolaimomorpha</taxon>
        <taxon>Strongyloidoidea</taxon>
        <taxon>Alloionematidae</taxon>
        <taxon>Rhabditophanes</taxon>
    </lineage>
</organism>
<protein>
    <submittedName>
        <fullName evidence="2">DH domain-containing protein</fullName>
    </submittedName>
</protein>
<dbReference type="Proteomes" id="UP000095286">
    <property type="component" value="Unplaced"/>
</dbReference>
<sequence length="864" mass="98053">MSTASTSSCVYPGNLYGNRLRGKPRSYRLSISKIGMATHPKTTIEQPSKSWFLGPYMAKAIANHASNNIDDETASNPSTNRTSTISSSTSDDDRENNCQRMSMFTTTSGYSSDPSHIPLPTTPDNNKIAFVVDDIIKSYLISRPLLLVDTGISGNKRKSLLGGTPISKRYHIVIELLETEVNYINDLDDIIQVYATFLANHEEQMGISSEVIFNLFNSLEFVTNFSKELYTELDSSNFDVVSISRAFLKLAEGFNSYAVYCSQYQSIISSIERLKHNSAFVEAIGYCQKLLSHSLPLETFLLKPVQRMLKYHLFFENLLNSYEPDESTEKTAIEKALLFLNTETDKINEAQKKVEHGERLKELQKMFVNCSLEEGLDFTHCGNLLLDASFKIFNSKQRRHLFLFEKMLLVAKERNDCFVCKDCIVTADLMLNELVTDNPLAFQVSSFQNPKDSYVFLADKKETKTECMRMIKETIFNHYAKDIPERAKELLMNMSNDIFTNKNEEDVKSKKHTSALLGSRHNSNSSLTKAEEKRRKSLGAVAFESEQPKSVIPARRRTNGDIFNADSRRESKSVASDGSCHLISLPYNNNEILQKKSDAEVITPKIIRRDADKIRRIYINRSQMVDRMMHPKRSASTHTSTKSMFIEDTLPHQELSKKTSLKDEPVWQANSDLKSKDSFLPSPNVWEVTFNGSANSSDMYESTEDLYADFSDESPNENTRFNGGGSLFEKMLEEEYNKLHPLVALRHDSGIVFDGSESLSSHFAYGTPQSSYPSKHRRISQVAEQIRRIKENRVQERILSSSSNHEGRFSDVTHLASSNLHPPQVNEKRPHSFNSKSEHFKYANQPLPLFLASSSKMSDCAARQ</sequence>